<dbReference type="InterPro" id="IPR001345">
    <property type="entry name" value="PG/BPGM_mutase_AS"/>
</dbReference>
<reference evidence="3 4" key="1">
    <citation type="submission" date="2017-10" db="EMBL/GenBank/DDBJ databases">
        <title>Novel microbial diversity and functional potential in the marine mammal oral microbiome.</title>
        <authorList>
            <person name="Dudek N.K."/>
            <person name="Sun C.L."/>
            <person name="Burstein D."/>
            <person name="Kantor R.S."/>
            <person name="Aliaga Goltsman D.S."/>
            <person name="Bik E.M."/>
            <person name="Thomas B.C."/>
            <person name="Banfield J.F."/>
            <person name="Relman D.A."/>
        </authorList>
    </citation>
    <scope>NUCLEOTIDE SEQUENCE [LARGE SCALE GENOMIC DNA]</scope>
    <source>
        <strain evidence="3">DOLJORAL78_47_16</strain>
    </source>
</reference>
<dbReference type="SUPFAM" id="SSF53254">
    <property type="entry name" value="Phosphoglycerate mutase-like"/>
    <property type="match status" value="1"/>
</dbReference>
<dbReference type="AlphaFoldDB" id="A0A2G6KA44"/>
<dbReference type="InterPro" id="IPR050275">
    <property type="entry name" value="PGM_Phosphatase"/>
</dbReference>
<sequence length="198" mass="22364">MQNKTLFMMRHGQTEWNVTGKLNSTTDIGLSQQGREAVMALQEPFAHLQIDRVFASPLRRAVETANLAVPGCQLETDARLVEVDFGPFEGKAPGDFAGTPLDEAFRQWRLEENPVIPEDAEDFEQAAQRAQAFLDDIQQFEGATLIVSHGVFLRVLLCCNILGMPAAYYRRLRLDNGRIVEVQWENDLIRLTRFNASL</sequence>
<evidence type="ECO:0000313" key="3">
    <source>
        <dbReference type="EMBL" id="PIE32534.1"/>
    </source>
</evidence>
<evidence type="ECO:0008006" key="5">
    <source>
        <dbReference type="Google" id="ProtNLM"/>
    </source>
</evidence>
<accession>A0A2G6KA44</accession>
<evidence type="ECO:0000256" key="1">
    <source>
        <dbReference type="PIRSR" id="PIRSR613078-1"/>
    </source>
</evidence>
<dbReference type="SMART" id="SM00855">
    <property type="entry name" value="PGAM"/>
    <property type="match status" value="1"/>
</dbReference>
<name>A0A2G6KA44_9BACT</name>
<dbReference type="PROSITE" id="PS00175">
    <property type="entry name" value="PG_MUTASE"/>
    <property type="match status" value="1"/>
</dbReference>
<dbReference type="Proteomes" id="UP000230821">
    <property type="component" value="Unassembled WGS sequence"/>
</dbReference>
<dbReference type="PANTHER" id="PTHR48100">
    <property type="entry name" value="BROAD-SPECIFICITY PHOSPHATASE YOR283W-RELATED"/>
    <property type="match status" value="1"/>
</dbReference>
<dbReference type="CDD" id="cd07067">
    <property type="entry name" value="HP_PGM_like"/>
    <property type="match status" value="1"/>
</dbReference>
<evidence type="ECO:0000256" key="2">
    <source>
        <dbReference type="PIRSR" id="PIRSR613078-2"/>
    </source>
</evidence>
<proteinExistence type="predicted"/>
<dbReference type="EMBL" id="PDSK01000112">
    <property type="protein sequence ID" value="PIE32534.1"/>
    <property type="molecule type" value="Genomic_DNA"/>
</dbReference>
<feature type="active site" description="Tele-phosphohistidine intermediate" evidence="1">
    <location>
        <position position="11"/>
    </location>
</feature>
<dbReference type="GO" id="GO:0016791">
    <property type="term" value="F:phosphatase activity"/>
    <property type="evidence" value="ECO:0007669"/>
    <property type="project" value="TreeGrafter"/>
</dbReference>
<protein>
    <recommendedName>
        <fullName evidence="5">Alpha-ribazole phosphatase</fullName>
    </recommendedName>
</protein>
<comment type="caution">
    <text evidence="3">The sequence shown here is derived from an EMBL/GenBank/DDBJ whole genome shotgun (WGS) entry which is preliminary data.</text>
</comment>
<gene>
    <name evidence="3" type="ORF">CSA56_15130</name>
</gene>
<dbReference type="Pfam" id="PF00300">
    <property type="entry name" value="His_Phos_1"/>
    <property type="match status" value="1"/>
</dbReference>
<evidence type="ECO:0000313" key="4">
    <source>
        <dbReference type="Proteomes" id="UP000230821"/>
    </source>
</evidence>
<feature type="binding site" evidence="2">
    <location>
        <position position="60"/>
    </location>
    <ligand>
        <name>substrate</name>
    </ligand>
</feature>
<feature type="binding site" evidence="2">
    <location>
        <begin position="10"/>
        <end position="17"/>
    </location>
    <ligand>
        <name>substrate</name>
    </ligand>
</feature>
<feature type="active site" description="Proton donor/acceptor" evidence="1">
    <location>
        <position position="82"/>
    </location>
</feature>
<dbReference type="InterPro" id="IPR013078">
    <property type="entry name" value="His_Pase_superF_clade-1"/>
</dbReference>
<dbReference type="Gene3D" id="3.40.50.1240">
    <property type="entry name" value="Phosphoglycerate mutase-like"/>
    <property type="match status" value="1"/>
</dbReference>
<organism evidence="3 4">
    <name type="scientific">candidate division KSB3 bacterium</name>
    <dbReference type="NCBI Taxonomy" id="2044937"/>
    <lineage>
        <taxon>Bacteria</taxon>
        <taxon>candidate division KSB3</taxon>
    </lineage>
</organism>
<dbReference type="InterPro" id="IPR029033">
    <property type="entry name" value="His_PPase_superfam"/>
</dbReference>